<keyword evidence="7" id="KW-1185">Reference proteome</keyword>
<dbReference type="Proteomes" id="UP000271380">
    <property type="component" value="Chromosome"/>
</dbReference>
<dbReference type="AlphaFoldDB" id="A0A0F6TEN5"/>
<dbReference type="RefSeq" id="WP_052735967.1">
    <property type="nucleotide sequence ID" value="NZ_CP011312.1"/>
</dbReference>
<dbReference type="InterPro" id="IPR047971">
    <property type="entry name" value="ExeM-like"/>
</dbReference>
<evidence type="ECO:0000256" key="1">
    <source>
        <dbReference type="SAM" id="MobiDB-lite"/>
    </source>
</evidence>
<keyword evidence="2" id="KW-0812">Transmembrane</keyword>
<feature type="chain" id="PRO_5043119992" evidence="3">
    <location>
        <begin position="34"/>
        <end position="759"/>
    </location>
</feature>
<evidence type="ECO:0000313" key="5">
    <source>
        <dbReference type="EMBL" id="AKE42226.1"/>
    </source>
</evidence>
<protein>
    <submittedName>
        <fullName evidence="6">Predicted extracellular nuclease</fullName>
    </submittedName>
    <submittedName>
        <fullName evidence="5">Putative extracellular nuclease</fullName>
    </submittedName>
</protein>
<organism evidence="5 7">
    <name type="scientific">Corynebacterium kutscheri</name>
    <dbReference type="NCBI Taxonomy" id="35755"/>
    <lineage>
        <taxon>Bacteria</taxon>
        <taxon>Bacillati</taxon>
        <taxon>Actinomycetota</taxon>
        <taxon>Actinomycetes</taxon>
        <taxon>Mycobacteriales</taxon>
        <taxon>Corynebacteriaceae</taxon>
        <taxon>Corynebacterium</taxon>
    </lineage>
</organism>
<dbReference type="EMBL" id="CP011312">
    <property type="protein sequence ID" value="AKE42226.1"/>
    <property type="molecule type" value="Genomic_DNA"/>
</dbReference>
<proteinExistence type="predicted"/>
<name>A0A0F6TEN5_9CORY</name>
<dbReference type="Gene3D" id="3.60.10.10">
    <property type="entry name" value="Endonuclease/exonuclease/phosphatase"/>
    <property type="match status" value="1"/>
</dbReference>
<dbReference type="InterPro" id="IPR036691">
    <property type="entry name" value="Endo/exonu/phosph_ase_sf"/>
</dbReference>
<feature type="domain" description="Endonuclease/exonuclease/phosphatase" evidence="4">
    <location>
        <begin position="423"/>
        <end position="692"/>
    </location>
</feature>
<keyword evidence="2" id="KW-0472">Membrane</keyword>
<dbReference type="HOGENOM" id="CLU_006338_2_1_11"/>
<gene>
    <name evidence="6" type="primary">Nuc</name>
    <name evidence="6" type="ORF">NCTC949_00758</name>
    <name evidence="5" type="ORF">UL82_10460</name>
</gene>
<dbReference type="GO" id="GO:0003824">
    <property type="term" value="F:catalytic activity"/>
    <property type="evidence" value="ECO:0007669"/>
    <property type="project" value="InterPro"/>
</dbReference>
<dbReference type="Proteomes" id="UP000033457">
    <property type="component" value="Chromosome"/>
</dbReference>
<evidence type="ECO:0000313" key="8">
    <source>
        <dbReference type="Proteomes" id="UP000271380"/>
    </source>
</evidence>
<dbReference type="PANTHER" id="PTHR42834:SF1">
    <property type="entry name" value="ENDONUCLEASE_EXONUCLEASE_PHOSPHATASE FAMILY PROTEIN (AFU_ORTHOLOGUE AFUA_3G09210)"/>
    <property type="match status" value="1"/>
</dbReference>
<dbReference type="Pfam" id="PF03372">
    <property type="entry name" value="Exo_endo_phos"/>
    <property type="match status" value="1"/>
</dbReference>
<feature type="region of interest" description="Disordered" evidence="1">
    <location>
        <begin position="34"/>
        <end position="98"/>
    </location>
</feature>
<feature type="transmembrane region" description="Helical" evidence="2">
    <location>
        <begin position="725"/>
        <end position="747"/>
    </location>
</feature>
<dbReference type="EMBL" id="LR134377">
    <property type="protein sequence ID" value="VEH05723.1"/>
    <property type="molecule type" value="Genomic_DNA"/>
</dbReference>
<dbReference type="STRING" id="35755.UL82_10460"/>
<accession>A0A0F6TEN5</accession>
<feature type="compositionally biased region" description="Acidic residues" evidence="1">
    <location>
        <begin position="53"/>
        <end position="83"/>
    </location>
</feature>
<feature type="signal peptide" evidence="3">
    <location>
        <begin position="1"/>
        <end position="33"/>
    </location>
</feature>
<evidence type="ECO:0000259" key="4">
    <source>
        <dbReference type="Pfam" id="PF03372"/>
    </source>
</evidence>
<dbReference type="InterPro" id="IPR005135">
    <property type="entry name" value="Endo/exonuclease/phosphatase"/>
</dbReference>
<reference evidence="6 8" key="2">
    <citation type="submission" date="2018-12" db="EMBL/GenBank/DDBJ databases">
        <authorList>
            <consortium name="Pathogen Informatics"/>
        </authorList>
    </citation>
    <scope>NUCLEOTIDE SEQUENCE [LARGE SCALE GENOMIC DNA]</scope>
    <source>
        <strain evidence="6 8">NCTC949</strain>
    </source>
</reference>
<evidence type="ECO:0000313" key="6">
    <source>
        <dbReference type="EMBL" id="VEH05723.1"/>
    </source>
</evidence>
<dbReference type="OrthoDB" id="1016457at2"/>
<dbReference type="CDD" id="cd04486">
    <property type="entry name" value="YhcR_OBF_like"/>
    <property type="match status" value="1"/>
</dbReference>
<dbReference type="PANTHER" id="PTHR42834">
    <property type="entry name" value="ENDONUCLEASE/EXONUCLEASE/PHOSPHATASE FAMILY PROTEIN (AFU_ORTHOLOGUE AFUA_3G09210)"/>
    <property type="match status" value="1"/>
</dbReference>
<reference evidence="5 7" key="1">
    <citation type="journal article" date="2015" name="Genome Announc.">
        <title>Complete Genome Sequence of Corynebacterium kutscheri DSM 20755, a Corynebacterial Type Strain with Remarkably Low G+C Content of Chromosomal DNA.</title>
        <authorList>
            <person name="Ruckert C."/>
            <person name="Albersmeier A."/>
            <person name="Winkler A."/>
            <person name="Tauch A."/>
        </authorList>
    </citation>
    <scope>NUCLEOTIDE SEQUENCE [LARGE SCALE GENOMIC DNA]</scope>
    <source>
        <strain evidence="5 7">DSM 20755</strain>
    </source>
</reference>
<dbReference type="KEGG" id="cku:UL82_10460"/>
<dbReference type="CDD" id="cd10283">
    <property type="entry name" value="MnuA_DNase1-like"/>
    <property type="match status" value="1"/>
</dbReference>
<dbReference type="NCBIfam" id="NF033681">
    <property type="entry name" value="ExeM_NucH_DNase"/>
    <property type="match status" value="1"/>
</dbReference>
<keyword evidence="2" id="KW-1133">Transmembrane helix</keyword>
<evidence type="ECO:0000313" key="7">
    <source>
        <dbReference type="Proteomes" id="UP000033457"/>
    </source>
</evidence>
<keyword evidence="3" id="KW-0732">Signal</keyword>
<dbReference type="SUPFAM" id="SSF56219">
    <property type="entry name" value="DNase I-like"/>
    <property type="match status" value="1"/>
</dbReference>
<evidence type="ECO:0000256" key="3">
    <source>
        <dbReference type="SAM" id="SignalP"/>
    </source>
</evidence>
<evidence type="ECO:0000256" key="2">
    <source>
        <dbReference type="SAM" id="Phobius"/>
    </source>
</evidence>
<sequence>MHNKYLYVRLKRVTLPILVSSLIATGFAPVAQATPSDTSTVVTDSQLEKITDNTDDPDYVPDFSEDIDSPPPDDPDGSEEAEKDETKTANAAHPDSSITPIAEIQGTSAESPLLKQQVTTQGIVTAAYPEGGFRGFYIQTPGTGKTEKHSGDASDGLYVYLGKNEKKLKTMPKVGDSVIVRGQVVEFKELTQLNNPVVTISDTAFEPVVPIQVTNIPAGDIREAYEGMLVQPTGAHTVTSNYTLNTYGTIGLALGDSAYRQATDFIAPGRKAAEIMAQQAAEQFTLDDGRGVNYLYSDKNTPLPYIAQDNATVIKSLRTGDPVSFQHPVIVDYRFDQWNFQPTTPITGNTAGVDLPITWTESREAELGRVDNVAGQYSLASFNVLNYFTTLGETKGCKSNNDRHGNPVTAKCSAVRGAHTHNAFADQQRKIVAAINRLNVDVLGLEEIENTETTGSGDRDYALKNLVDALNAAAGSQRWAYVASPETRGDNEDLIRVAFIYNPATIKPVGQSHIFNDDAFTGKARQPLAQEFSAIKDEKARFVVVVNHFKSKGSVIDNDQDTGDGQGNNATVRRKQSEALIKHLKSHTEWNNSPVFILGDLNSYSREDAVTTIEKAGFSNIAEKYDAGISYQFSGRLGSLDHALGNEAAMKLVRGAEVWDINSDEPVAFEYALRNFNAVDFYQDNVFRSSDHDPIKVGFDLFEKQSQPQDPDDSSSAKPGVWKTILAVLSATALISGVIAFLANMLFPGFKDMLNRLSS</sequence>
<feature type="compositionally biased region" description="Low complexity" evidence="1">
    <location>
        <begin position="36"/>
        <end position="45"/>
    </location>
</feature>